<name>A0ACC1LNW5_9FUNG</name>
<reference evidence="1" key="1">
    <citation type="submission" date="2022-07" db="EMBL/GenBank/DDBJ databases">
        <title>Phylogenomic reconstructions and comparative analyses of Kickxellomycotina fungi.</title>
        <authorList>
            <person name="Reynolds N.K."/>
            <person name="Stajich J.E."/>
            <person name="Barry K."/>
            <person name="Grigoriev I.V."/>
            <person name="Crous P."/>
            <person name="Smith M.E."/>
        </authorList>
    </citation>
    <scope>NUCLEOTIDE SEQUENCE</scope>
    <source>
        <strain evidence="1">CBS 102833</strain>
    </source>
</reference>
<gene>
    <name evidence="1" type="ORF">H4S07_001075</name>
</gene>
<dbReference type="Proteomes" id="UP001140096">
    <property type="component" value="Unassembled WGS sequence"/>
</dbReference>
<organism evidence="1 2">
    <name type="scientific">Coemansia furcata</name>
    <dbReference type="NCBI Taxonomy" id="417177"/>
    <lineage>
        <taxon>Eukaryota</taxon>
        <taxon>Fungi</taxon>
        <taxon>Fungi incertae sedis</taxon>
        <taxon>Zoopagomycota</taxon>
        <taxon>Kickxellomycotina</taxon>
        <taxon>Kickxellomycetes</taxon>
        <taxon>Kickxellales</taxon>
        <taxon>Kickxellaceae</taxon>
        <taxon>Coemansia</taxon>
    </lineage>
</organism>
<comment type="caution">
    <text evidence="1">The sequence shown here is derived from an EMBL/GenBank/DDBJ whole genome shotgun (WGS) entry which is preliminary data.</text>
</comment>
<proteinExistence type="predicted"/>
<protein>
    <submittedName>
        <fullName evidence="1">Uncharacterized protein</fullName>
    </submittedName>
</protein>
<keyword evidence="2" id="KW-1185">Reference proteome</keyword>
<dbReference type="EMBL" id="JANBUP010000140">
    <property type="protein sequence ID" value="KAJ2812887.1"/>
    <property type="molecule type" value="Genomic_DNA"/>
</dbReference>
<evidence type="ECO:0000313" key="1">
    <source>
        <dbReference type="EMBL" id="KAJ2812887.1"/>
    </source>
</evidence>
<accession>A0ACC1LNW5</accession>
<evidence type="ECO:0000313" key="2">
    <source>
        <dbReference type="Proteomes" id="UP001140096"/>
    </source>
</evidence>
<sequence length="182" mass="19308">MVVLVAGIIMVLLALSFSGKDYAWSSPTVLCLIIFGIAIVVMFVFIEWKIPAEPVVPIYFSVVHNSSTISAGLHFLPYIQPISIFSTISGFVVTKTGRYCELLRVGGGITTIGAGLYVLLDDSTSTGKSIDLTLVGGAGMGLLLQPMQQNYTCQAYAPVPTVHISTKLSSMPASCCPSSARP</sequence>